<feature type="transmembrane region" description="Helical" evidence="6">
    <location>
        <begin position="193"/>
        <end position="215"/>
    </location>
</feature>
<evidence type="ECO:0000256" key="1">
    <source>
        <dbReference type="ARBA" id="ARBA00004141"/>
    </source>
</evidence>
<evidence type="ECO:0000256" key="6">
    <source>
        <dbReference type="SAM" id="Phobius"/>
    </source>
</evidence>
<feature type="transmembrane region" description="Helical" evidence="6">
    <location>
        <begin position="166"/>
        <end position="187"/>
    </location>
</feature>
<dbReference type="CDD" id="cd17328">
    <property type="entry name" value="MFS_spinster_like"/>
    <property type="match status" value="1"/>
</dbReference>
<dbReference type="PANTHER" id="PTHR23505">
    <property type="entry name" value="SPINSTER"/>
    <property type="match status" value="1"/>
</dbReference>
<dbReference type="InterPro" id="IPR044770">
    <property type="entry name" value="MFS_spinster-like"/>
</dbReference>
<dbReference type="RefSeq" id="WP_104830186.1">
    <property type="nucleotide sequence ID" value="NZ_PJCH01000006.1"/>
</dbReference>
<feature type="transmembrane region" description="Helical" evidence="6">
    <location>
        <begin position="76"/>
        <end position="95"/>
    </location>
</feature>
<keyword evidence="2" id="KW-0813">Transport</keyword>
<feature type="transmembrane region" description="Helical" evidence="6">
    <location>
        <begin position="107"/>
        <end position="125"/>
    </location>
</feature>
<evidence type="ECO:0000256" key="2">
    <source>
        <dbReference type="ARBA" id="ARBA00022448"/>
    </source>
</evidence>
<dbReference type="InterPro" id="IPR036259">
    <property type="entry name" value="MFS_trans_sf"/>
</dbReference>
<dbReference type="Proteomes" id="UP000239504">
    <property type="component" value="Unassembled WGS sequence"/>
</dbReference>
<comment type="subcellular location">
    <subcellularLocation>
        <location evidence="1">Membrane</location>
        <topology evidence="1">Multi-pass membrane protein</topology>
    </subcellularLocation>
</comment>
<dbReference type="InterPro" id="IPR020846">
    <property type="entry name" value="MFS_dom"/>
</dbReference>
<dbReference type="EMBL" id="PJCH01000006">
    <property type="protein sequence ID" value="PQA87648.1"/>
    <property type="molecule type" value="Genomic_DNA"/>
</dbReference>
<evidence type="ECO:0000259" key="7">
    <source>
        <dbReference type="PROSITE" id="PS50850"/>
    </source>
</evidence>
<dbReference type="OrthoDB" id="9788453at2"/>
<evidence type="ECO:0000256" key="3">
    <source>
        <dbReference type="ARBA" id="ARBA00022692"/>
    </source>
</evidence>
<dbReference type="GO" id="GO:0022857">
    <property type="term" value="F:transmembrane transporter activity"/>
    <property type="evidence" value="ECO:0007669"/>
    <property type="project" value="InterPro"/>
</dbReference>
<gene>
    <name evidence="8" type="ORF">CW354_11270</name>
</gene>
<proteinExistence type="predicted"/>
<accession>A0A2S7K5C7</accession>
<sequence length="451" mass="47755">MTIVDLNRTIQLCHGVGWMTDNHLKNAGSQSGWTPSNIYTLILLTLIYAINTVDRNLLGLLIPLIKGDLNLSDTTIGLLSGFAFAAFYATAALPIASLADRWNRRNIIAAGLAFWSVMTLCHGLVRNAWQLALTRFLLGAGEASSVAPSNSIIADLFNSEQRPAALGFLAASTSIGVLIAFPVLGFVSEEYGWRVSFIAAGAPGIALALILFLTVREPKRIADASHSGSTSPVALGEALTRLASKPAYVFAVAAGTLISLNMAVMHTWVPTFLSRVHDLSQTEIGSFIGVLRGGGGIIGGLGGGWLATYLGRKDPRWRYRVPAFAMLLIAPAQLLLIFGGDSLWKVGLALETLLVMAQIGPLFALLLASSDERTRAVAIATFLFVSNIIGQGGGPVISGLVSDVLTPAYGNEAIRYAMLISVVVALVAGLFTLIAGKLLKAPPPPVFHLQR</sequence>
<evidence type="ECO:0000313" key="9">
    <source>
        <dbReference type="Proteomes" id="UP000239504"/>
    </source>
</evidence>
<keyword evidence="3 6" id="KW-0812">Transmembrane</keyword>
<reference evidence="8 9" key="1">
    <citation type="submission" date="2017-12" db="EMBL/GenBank/DDBJ databases">
        <authorList>
            <person name="Hurst M.R.H."/>
        </authorList>
    </citation>
    <scope>NUCLEOTIDE SEQUENCE [LARGE SCALE GENOMIC DNA]</scope>
    <source>
        <strain evidence="8 9">SY-3-19</strain>
    </source>
</reference>
<dbReference type="AlphaFoldDB" id="A0A2S7K5C7"/>
<dbReference type="InterPro" id="IPR011701">
    <property type="entry name" value="MFS"/>
</dbReference>
<keyword evidence="9" id="KW-1185">Reference proteome</keyword>
<dbReference type="Pfam" id="PF07690">
    <property type="entry name" value="MFS_1"/>
    <property type="match status" value="1"/>
</dbReference>
<evidence type="ECO:0000313" key="8">
    <source>
        <dbReference type="EMBL" id="PQA87648.1"/>
    </source>
</evidence>
<feature type="domain" description="Major facilitator superfamily (MFS) profile" evidence="7">
    <location>
        <begin position="40"/>
        <end position="440"/>
    </location>
</feature>
<keyword evidence="4 6" id="KW-1133">Transmembrane helix</keyword>
<feature type="transmembrane region" description="Helical" evidence="6">
    <location>
        <begin position="289"/>
        <end position="309"/>
    </location>
</feature>
<dbReference type="PANTHER" id="PTHR23505:SF79">
    <property type="entry name" value="PROTEIN SPINSTER"/>
    <property type="match status" value="1"/>
</dbReference>
<feature type="transmembrane region" description="Helical" evidence="6">
    <location>
        <begin position="346"/>
        <end position="367"/>
    </location>
</feature>
<feature type="transmembrane region" description="Helical" evidence="6">
    <location>
        <begin position="379"/>
        <end position="401"/>
    </location>
</feature>
<comment type="caution">
    <text evidence="8">The sequence shown here is derived from an EMBL/GenBank/DDBJ whole genome shotgun (WGS) entry which is preliminary data.</text>
</comment>
<dbReference type="SUPFAM" id="SSF103473">
    <property type="entry name" value="MFS general substrate transporter"/>
    <property type="match status" value="1"/>
</dbReference>
<organism evidence="8 9">
    <name type="scientific">Hyphococcus luteus</name>
    <dbReference type="NCBI Taxonomy" id="2058213"/>
    <lineage>
        <taxon>Bacteria</taxon>
        <taxon>Pseudomonadati</taxon>
        <taxon>Pseudomonadota</taxon>
        <taxon>Alphaproteobacteria</taxon>
        <taxon>Parvularculales</taxon>
        <taxon>Parvularculaceae</taxon>
        <taxon>Hyphococcus</taxon>
    </lineage>
</organism>
<evidence type="ECO:0000256" key="4">
    <source>
        <dbReference type="ARBA" id="ARBA00022989"/>
    </source>
</evidence>
<dbReference type="PROSITE" id="PS50850">
    <property type="entry name" value="MFS"/>
    <property type="match status" value="1"/>
</dbReference>
<keyword evidence="5 6" id="KW-0472">Membrane</keyword>
<evidence type="ECO:0000256" key="5">
    <source>
        <dbReference type="ARBA" id="ARBA00023136"/>
    </source>
</evidence>
<feature type="transmembrane region" description="Helical" evidence="6">
    <location>
        <begin position="321"/>
        <end position="340"/>
    </location>
</feature>
<protein>
    <submittedName>
        <fullName evidence="8">MFS transporter</fullName>
    </submittedName>
</protein>
<name>A0A2S7K5C7_9PROT</name>
<feature type="transmembrane region" description="Helical" evidence="6">
    <location>
        <begin position="247"/>
        <end position="269"/>
    </location>
</feature>
<dbReference type="GO" id="GO:0016020">
    <property type="term" value="C:membrane"/>
    <property type="evidence" value="ECO:0007669"/>
    <property type="project" value="UniProtKB-SubCell"/>
</dbReference>
<dbReference type="Gene3D" id="1.20.1250.20">
    <property type="entry name" value="MFS general substrate transporter like domains"/>
    <property type="match status" value="2"/>
</dbReference>
<feature type="transmembrane region" description="Helical" evidence="6">
    <location>
        <begin position="413"/>
        <end position="435"/>
    </location>
</feature>